<evidence type="ECO:0000256" key="2">
    <source>
        <dbReference type="ARBA" id="ARBA00008598"/>
    </source>
</evidence>
<evidence type="ECO:0000256" key="9">
    <source>
        <dbReference type="ARBA" id="ARBA00022840"/>
    </source>
</evidence>
<dbReference type="InterPro" id="IPR027417">
    <property type="entry name" value="P-loop_NTPase"/>
</dbReference>
<comment type="catalytic activity">
    <reaction evidence="1 11">
        <text>Endonucleolytic cleavage of DNA to give random double-stranded fragments with terminal 5'-phosphates, ATP is simultaneously hydrolyzed.</text>
        <dbReference type="EC" id="3.1.21.3"/>
    </reaction>
</comment>
<keyword evidence="5 11" id="KW-0547">Nucleotide-binding</keyword>
<evidence type="ECO:0000256" key="5">
    <source>
        <dbReference type="ARBA" id="ARBA00022741"/>
    </source>
</evidence>
<dbReference type="SUPFAM" id="SSF52540">
    <property type="entry name" value="P-loop containing nucleoside triphosphate hydrolases"/>
    <property type="match status" value="2"/>
</dbReference>
<protein>
    <recommendedName>
        <fullName evidence="11">Type I restriction enzyme endonuclease subunit</fullName>
        <shortName evidence="11">R protein</shortName>
        <ecNumber evidence="11">3.1.21.3</ecNumber>
    </recommendedName>
</protein>
<accession>A0ABV1WM02</accession>
<comment type="similarity">
    <text evidence="2 11">Belongs to the HsdR family.</text>
</comment>
<dbReference type="EMBL" id="JBEPEK010000001">
    <property type="protein sequence ID" value="MER7177884.1"/>
    <property type="molecule type" value="Genomic_DNA"/>
</dbReference>
<dbReference type="InterPro" id="IPR004473">
    <property type="entry name" value="Restrct_endonuc_typeI_HsdR"/>
</dbReference>
<dbReference type="CDD" id="cd18800">
    <property type="entry name" value="SF2_C_EcoR124I-like"/>
    <property type="match status" value="1"/>
</dbReference>
<proteinExistence type="inferred from homology"/>
<dbReference type="InterPro" id="IPR007409">
    <property type="entry name" value="Restrct_endonuc_type1_HsdR_N"/>
</dbReference>
<evidence type="ECO:0000256" key="7">
    <source>
        <dbReference type="ARBA" id="ARBA00022759"/>
    </source>
</evidence>
<dbReference type="InterPro" id="IPR014001">
    <property type="entry name" value="Helicase_ATP-bd"/>
</dbReference>
<evidence type="ECO:0000256" key="3">
    <source>
        <dbReference type="ARBA" id="ARBA00011296"/>
    </source>
</evidence>
<dbReference type="InterPro" id="IPR051268">
    <property type="entry name" value="Type-I_R_enzyme_R_subunit"/>
</dbReference>
<dbReference type="Pfam" id="PF22679">
    <property type="entry name" value="T1R_D3-like"/>
    <property type="match status" value="1"/>
</dbReference>
<dbReference type="InterPro" id="IPR055180">
    <property type="entry name" value="HsdR_RecA-like_helicase_dom_2"/>
</dbReference>
<keyword evidence="10 11" id="KW-0238">DNA-binding</keyword>
<feature type="domain" description="Helicase ATP-binding" evidence="12">
    <location>
        <begin position="284"/>
        <end position="444"/>
    </location>
</feature>
<dbReference type="GO" id="GO:0009035">
    <property type="term" value="F:type I site-specific deoxyribonuclease activity"/>
    <property type="evidence" value="ECO:0007669"/>
    <property type="project" value="UniProtKB-EC"/>
</dbReference>
<evidence type="ECO:0000259" key="12">
    <source>
        <dbReference type="PROSITE" id="PS51192"/>
    </source>
</evidence>
<dbReference type="CDD" id="cd22332">
    <property type="entry name" value="HsdR_N"/>
    <property type="match status" value="1"/>
</dbReference>
<dbReference type="InterPro" id="IPR040980">
    <property type="entry name" value="SWI2_SNF2"/>
</dbReference>
<reference evidence="13 14" key="1">
    <citation type="submission" date="2024-06" db="EMBL/GenBank/DDBJ databases">
        <title>The Natural Products Discovery Center: Release of the First 8490 Sequenced Strains for Exploring Actinobacteria Biosynthetic Diversity.</title>
        <authorList>
            <person name="Kalkreuter E."/>
            <person name="Kautsar S.A."/>
            <person name="Yang D."/>
            <person name="Bader C.D."/>
            <person name="Teijaro C.N."/>
            <person name="Fluegel L."/>
            <person name="Davis C.M."/>
            <person name="Simpson J.R."/>
            <person name="Lauterbach L."/>
            <person name="Steele A.D."/>
            <person name="Gui C."/>
            <person name="Meng S."/>
            <person name="Li G."/>
            <person name="Viehrig K."/>
            <person name="Ye F."/>
            <person name="Su P."/>
            <person name="Kiefer A.F."/>
            <person name="Nichols A."/>
            <person name="Cepeda A.J."/>
            <person name="Yan W."/>
            <person name="Fan B."/>
            <person name="Jiang Y."/>
            <person name="Adhikari A."/>
            <person name="Zheng C.-J."/>
            <person name="Schuster L."/>
            <person name="Cowan T.M."/>
            <person name="Smanski M.J."/>
            <person name="Chevrette M.G."/>
            <person name="De Carvalho L.P.S."/>
            <person name="Shen B."/>
        </authorList>
    </citation>
    <scope>NUCLEOTIDE SEQUENCE [LARGE SCALE GENOMIC DNA]</scope>
    <source>
        <strain evidence="13 14">NPDC000234</strain>
    </source>
</reference>
<keyword evidence="7" id="KW-0255">Endonuclease</keyword>
<evidence type="ECO:0000256" key="11">
    <source>
        <dbReference type="RuleBase" id="RU364115"/>
    </source>
</evidence>
<evidence type="ECO:0000313" key="13">
    <source>
        <dbReference type="EMBL" id="MER7177884.1"/>
    </source>
</evidence>
<name>A0ABV1WM02_9ACTN</name>
<evidence type="ECO:0000256" key="10">
    <source>
        <dbReference type="ARBA" id="ARBA00023125"/>
    </source>
</evidence>
<gene>
    <name evidence="13" type="ORF">ABT404_00015</name>
</gene>
<evidence type="ECO:0000256" key="8">
    <source>
        <dbReference type="ARBA" id="ARBA00022801"/>
    </source>
</evidence>
<comment type="caution">
    <text evidence="13">The sequence shown here is derived from an EMBL/GenBank/DDBJ whole genome shotgun (WGS) entry which is preliminary data.</text>
</comment>
<evidence type="ECO:0000256" key="4">
    <source>
        <dbReference type="ARBA" id="ARBA00022722"/>
    </source>
</evidence>
<dbReference type="Gene3D" id="3.40.50.300">
    <property type="entry name" value="P-loop containing nucleotide triphosphate hydrolases"/>
    <property type="match status" value="2"/>
</dbReference>
<dbReference type="Proteomes" id="UP001474181">
    <property type="component" value="Unassembled WGS sequence"/>
</dbReference>
<dbReference type="NCBIfam" id="TIGR00348">
    <property type="entry name" value="hsdR"/>
    <property type="match status" value="1"/>
</dbReference>
<keyword evidence="8 11" id="KW-0378">Hydrolase</keyword>
<evidence type="ECO:0000256" key="1">
    <source>
        <dbReference type="ARBA" id="ARBA00000851"/>
    </source>
</evidence>
<dbReference type="PANTHER" id="PTHR30195">
    <property type="entry name" value="TYPE I SITE-SPECIFIC DEOXYRIBONUCLEASE PROTEIN SUBUNIT M AND R"/>
    <property type="match status" value="1"/>
</dbReference>
<keyword evidence="6 11" id="KW-0680">Restriction system</keyword>
<keyword evidence="4" id="KW-0540">Nuclease</keyword>
<dbReference type="RefSeq" id="WP_350775701.1">
    <property type="nucleotide sequence ID" value="NZ_JBEPEK010000001.1"/>
</dbReference>
<evidence type="ECO:0000313" key="14">
    <source>
        <dbReference type="Proteomes" id="UP001474181"/>
    </source>
</evidence>
<keyword evidence="9 11" id="KW-0067">ATP-binding</keyword>
<dbReference type="Pfam" id="PF18766">
    <property type="entry name" value="SWI2_SNF2"/>
    <property type="match status" value="1"/>
</dbReference>
<comment type="function">
    <text evidence="11">Subunit R is required for both nuclease and ATPase activities, but not for modification.</text>
</comment>
<organism evidence="13 14">
    <name type="scientific">Streptomyces hyaluromycini</name>
    <dbReference type="NCBI Taxonomy" id="1377993"/>
    <lineage>
        <taxon>Bacteria</taxon>
        <taxon>Bacillati</taxon>
        <taxon>Actinomycetota</taxon>
        <taxon>Actinomycetes</taxon>
        <taxon>Kitasatosporales</taxon>
        <taxon>Streptomycetaceae</taxon>
        <taxon>Streptomyces</taxon>
    </lineage>
</organism>
<dbReference type="Gene3D" id="3.90.1570.50">
    <property type="match status" value="1"/>
</dbReference>
<keyword evidence="14" id="KW-1185">Reference proteome</keyword>
<dbReference type="CDD" id="cd18030">
    <property type="entry name" value="DEXHc_RE_I_HsdR"/>
    <property type="match status" value="1"/>
</dbReference>
<comment type="subunit">
    <text evidence="3 11">The type I restriction/modification system is composed of three polypeptides R, M and S.</text>
</comment>
<dbReference type="SMART" id="SM00487">
    <property type="entry name" value="DEXDc"/>
    <property type="match status" value="1"/>
</dbReference>
<dbReference type="Pfam" id="PF04313">
    <property type="entry name" value="HSDR_N"/>
    <property type="match status" value="1"/>
</dbReference>
<sequence>MFSEKDTVQAFVTDRLTALPELAWVRQDSQPDRAEQDVLVESELRDALVRLNPTISADPELADEVLYQLTALIRSARGEGVVKANEGFRSWLLGEKSMPFGPDHEYVTVQLVDFDDPTRNRYHLSTEVAFCRGTTRRRFDHVLWVNGIPLVVGEAKSATRAGITWADGVLQLDGYQDDVPEFFVPNALCFAIDGRDLRYGSLRLPLHLWSPWWSPGLRKQHPEPGPDYLRQAVDGLLSPSTLLDIIRNFTVYSTDDRHRKIKNICRYQQYEAGRRMADRAAAAAHDPDMPRQGLVWHFQGSGKSLLMVFTAQALRTDPRTGAPTVLIVVDRLDLDTQITSTFDASDIPNVVTAGSGDNLGEMLATGQRKIIVTTVHKFKSLDRVLSARRDIVCLVDEAHRTQDRDLGQRMREALPNAVFFGLTGTPINRTDVNTFKTFGYEKDEGRYLSRYTQADSLRDGTTLPLHFEPRDARFHIDGEVIDAEFKKLAERLSPREKAAVTNRAARMGWLIKADGRIRMVCEDIARHFREKVEPEGFKAQVVVFDQEACVLYKKELDTLLGPETSEVVMSTQGQPQEIQERFGRGKEEEAALLDRFRDPDDPLKILIVTAKLLTGFDAPIAQTMYLDKVMRDHTLLQAVCRVNRPYRRPGSDQAKSHGLIVDYLGVFARLGQAMSFDERAVERAVTSIKELWDQLPSALAKCLDFFPGVDRAEDGYEALFAAQDKLPDDGTRQAFAEAFARLSRLWEALAPDERLSEHVADYRWLAKVHHSVRPSNATSPLLWRVLGPKTRELVNAHIHADVPPERLETLVIDAKMAEYLQRVPDRGIRQLEPRLQQRLGRRRGEPRFDSLAQKLERLRQQYEAGQLVSREYLYQLLDLAEQTARAEAQAEADEKQQDPREQGKYALTRLFELSRREGTPVAVAKLVEEIDSIVDAVRFPGWQHTAGGEREVKKALRRTLVRYQLQRDEELFQKAYDYIRQYY</sequence>
<dbReference type="PANTHER" id="PTHR30195:SF15">
    <property type="entry name" value="TYPE I RESTRICTION ENZYME HINDI ENDONUCLEASE SUBUNIT"/>
    <property type="match status" value="1"/>
</dbReference>
<evidence type="ECO:0000256" key="6">
    <source>
        <dbReference type="ARBA" id="ARBA00022747"/>
    </source>
</evidence>
<dbReference type="EC" id="3.1.21.3" evidence="11"/>
<dbReference type="PROSITE" id="PS51192">
    <property type="entry name" value="HELICASE_ATP_BIND_1"/>
    <property type="match status" value="1"/>
</dbReference>